<gene>
    <name evidence="8" type="ORF">IHQ68_02235</name>
</gene>
<dbReference type="Pfam" id="PF02518">
    <property type="entry name" value="HATPase_c"/>
    <property type="match status" value="1"/>
</dbReference>
<comment type="catalytic activity">
    <reaction evidence="1">
        <text>ATP + protein L-histidine = ADP + protein N-phospho-L-histidine.</text>
        <dbReference type="EC" id="2.7.13.3"/>
    </reaction>
</comment>
<evidence type="ECO:0000259" key="6">
    <source>
        <dbReference type="PROSITE" id="PS50109"/>
    </source>
</evidence>
<dbReference type="InterPro" id="IPR005467">
    <property type="entry name" value="His_kinase_dom"/>
</dbReference>
<dbReference type="PROSITE" id="PS50110">
    <property type="entry name" value="RESPONSE_REGULATORY"/>
    <property type="match status" value="1"/>
</dbReference>
<dbReference type="InterPro" id="IPR011006">
    <property type="entry name" value="CheY-like_superfamily"/>
</dbReference>
<dbReference type="CDD" id="cd16922">
    <property type="entry name" value="HATPase_EvgS-ArcB-TorS-like"/>
    <property type="match status" value="1"/>
</dbReference>
<dbReference type="InterPro" id="IPR003594">
    <property type="entry name" value="HATPase_dom"/>
</dbReference>
<dbReference type="Proteomes" id="UP001181622">
    <property type="component" value="Unassembled WGS sequence"/>
</dbReference>
<evidence type="ECO:0000256" key="1">
    <source>
        <dbReference type="ARBA" id="ARBA00000085"/>
    </source>
</evidence>
<name>A0ABU1DBG0_9HYPH</name>
<dbReference type="EMBL" id="JADBEO010000003">
    <property type="protein sequence ID" value="MDR4305441.1"/>
    <property type="molecule type" value="Genomic_DNA"/>
</dbReference>
<dbReference type="PANTHER" id="PTHR45339:SF1">
    <property type="entry name" value="HYBRID SIGNAL TRANSDUCTION HISTIDINE KINASE J"/>
    <property type="match status" value="1"/>
</dbReference>
<comment type="caution">
    <text evidence="8">The sequence shown here is derived from an EMBL/GenBank/DDBJ whole genome shotgun (WGS) entry which is preliminary data.</text>
</comment>
<dbReference type="PANTHER" id="PTHR45339">
    <property type="entry name" value="HYBRID SIGNAL TRANSDUCTION HISTIDINE KINASE J"/>
    <property type="match status" value="1"/>
</dbReference>
<dbReference type="Pfam" id="PF00072">
    <property type="entry name" value="Response_reg"/>
    <property type="match status" value="1"/>
</dbReference>
<dbReference type="Gene3D" id="1.10.287.130">
    <property type="match status" value="1"/>
</dbReference>
<evidence type="ECO:0000259" key="7">
    <source>
        <dbReference type="PROSITE" id="PS50110"/>
    </source>
</evidence>
<sequence length="532" mass="54482">MAFELWAAFGAVVAAGVAGFALGRRRGSGRAVPTSSANVAGEGGPLIAAAHEMRTPLTGVVGAVDLLLDTSLTPEQRTYSLAVRSSADAMLRLVDEMLDFSAHDGAVAAETIEVGALVEEVSELLAPRAQAKGLDFAALVAEDAPGEIVGDAGRIRQILLNLAGNAIKFTASGGVGLRVERAAAGLAFRVLDTGPGFDPRRSERLFRDFERAPDATADGAGLGLAISRRLASAMGGTLTAASEPGAGATFTLTLPCWGADASSREKEFAGRRVAVVSSAAFSGPWLVEWLGARGAAARLTAPGEADAAGLVAFRPEIVVVDTGAGDEAALARLARDCGAGTVLLMLAPGERKALETLSQDGFDGYLVKPLRAASLRERLAGAAPAAASRAVSFPASGGLRVLVAEDDPVGALIALAHLSRFGHASVHVADGAEAVASFEAERFDVVLLDMRMPRLDGRAAAGRMRIVEAAEGRPPALLVALSADSGELAEARGYGFDHALAKPLERSALEAILSPIAPARPEEPARPVGFAG</sequence>
<evidence type="ECO:0000313" key="9">
    <source>
        <dbReference type="Proteomes" id="UP001181622"/>
    </source>
</evidence>
<dbReference type="CDD" id="cd17546">
    <property type="entry name" value="REC_hyHK_CKI1_RcsC-like"/>
    <property type="match status" value="1"/>
</dbReference>
<evidence type="ECO:0000313" key="8">
    <source>
        <dbReference type="EMBL" id="MDR4305441.1"/>
    </source>
</evidence>
<dbReference type="InterPro" id="IPR001789">
    <property type="entry name" value="Sig_transdc_resp-reg_receiver"/>
</dbReference>
<keyword evidence="4" id="KW-0902">Two-component regulatory system</keyword>
<dbReference type="SMART" id="SM00388">
    <property type="entry name" value="HisKA"/>
    <property type="match status" value="1"/>
</dbReference>
<reference evidence="8" key="1">
    <citation type="submission" date="2020-10" db="EMBL/GenBank/DDBJ databases">
        <authorList>
            <person name="Abbas A."/>
            <person name="Razzaq R."/>
            <person name="Waqas M."/>
            <person name="Abbas N."/>
            <person name="Nielsen T.K."/>
            <person name="Hansen L.H."/>
            <person name="Hussain S."/>
            <person name="Shahid M."/>
        </authorList>
    </citation>
    <scope>NUCLEOTIDE SEQUENCE</scope>
    <source>
        <strain evidence="8">S14</strain>
    </source>
</reference>
<evidence type="ECO:0000256" key="3">
    <source>
        <dbReference type="ARBA" id="ARBA00022553"/>
    </source>
</evidence>
<dbReference type="InterPro" id="IPR004358">
    <property type="entry name" value="Sig_transdc_His_kin-like_C"/>
</dbReference>
<dbReference type="InterPro" id="IPR036097">
    <property type="entry name" value="HisK_dim/P_sf"/>
</dbReference>
<dbReference type="Gene3D" id="3.40.50.2300">
    <property type="match status" value="2"/>
</dbReference>
<dbReference type="RefSeq" id="WP_309388494.1">
    <property type="nucleotide sequence ID" value="NZ_JADBEO010000003.1"/>
</dbReference>
<dbReference type="Pfam" id="PF00512">
    <property type="entry name" value="HisKA"/>
    <property type="match status" value="1"/>
</dbReference>
<feature type="domain" description="Histidine kinase" evidence="6">
    <location>
        <begin position="48"/>
        <end position="258"/>
    </location>
</feature>
<evidence type="ECO:0000256" key="2">
    <source>
        <dbReference type="ARBA" id="ARBA00012438"/>
    </source>
</evidence>
<dbReference type="EC" id="2.7.13.3" evidence="2"/>
<accession>A0ABU1DBG0</accession>
<dbReference type="SUPFAM" id="SSF52172">
    <property type="entry name" value="CheY-like"/>
    <property type="match status" value="2"/>
</dbReference>
<protein>
    <recommendedName>
        <fullName evidence="2">histidine kinase</fullName>
        <ecNumber evidence="2">2.7.13.3</ecNumber>
    </recommendedName>
</protein>
<dbReference type="SMART" id="SM00387">
    <property type="entry name" value="HATPase_c"/>
    <property type="match status" value="1"/>
</dbReference>
<dbReference type="CDD" id="cd00082">
    <property type="entry name" value="HisKA"/>
    <property type="match status" value="1"/>
</dbReference>
<evidence type="ECO:0000256" key="4">
    <source>
        <dbReference type="ARBA" id="ARBA00023012"/>
    </source>
</evidence>
<dbReference type="PRINTS" id="PR00344">
    <property type="entry name" value="BCTRLSENSOR"/>
</dbReference>
<evidence type="ECO:0000256" key="5">
    <source>
        <dbReference type="PROSITE-ProRule" id="PRU00169"/>
    </source>
</evidence>
<dbReference type="SUPFAM" id="SSF55874">
    <property type="entry name" value="ATPase domain of HSP90 chaperone/DNA topoisomerase II/histidine kinase"/>
    <property type="match status" value="1"/>
</dbReference>
<dbReference type="SMART" id="SM00448">
    <property type="entry name" value="REC"/>
    <property type="match status" value="1"/>
</dbReference>
<proteinExistence type="predicted"/>
<dbReference type="Gene3D" id="3.30.565.10">
    <property type="entry name" value="Histidine kinase-like ATPase, C-terminal domain"/>
    <property type="match status" value="1"/>
</dbReference>
<dbReference type="SUPFAM" id="SSF47384">
    <property type="entry name" value="Homodimeric domain of signal transducing histidine kinase"/>
    <property type="match status" value="1"/>
</dbReference>
<organism evidence="8 9">
    <name type="scientific">Chelatococcus sambhunathii</name>
    <dbReference type="NCBI Taxonomy" id="363953"/>
    <lineage>
        <taxon>Bacteria</taxon>
        <taxon>Pseudomonadati</taxon>
        <taxon>Pseudomonadota</taxon>
        <taxon>Alphaproteobacteria</taxon>
        <taxon>Hyphomicrobiales</taxon>
        <taxon>Chelatococcaceae</taxon>
        <taxon>Chelatococcus</taxon>
    </lineage>
</organism>
<keyword evidence="3 5" id="KW-0597">Phosphoprotein</keyword>
<dbReference type="InterPro" id="IPR036890">
    <property type="entry name" value="HATPase_C_sf"/>
</dbReference>
<dbReference type="InterPro" id="IPR003661">
    <property type="entry name" value="HisK_dim/P_dom"/>
</dbReference>
<feature type="modified residue" description="4-aspartylphosphate" evidence="5">
    <location>
        <position position="449"/>
    </location>
</feature>
<dbReference type="PROSITE" id="PS50109">
    <property type="entry name" value="HIS_KIN"/>
    <property type="match status" value="1"/>
</dbReference>
<feature type="domain" description="Response regulatory" evidence="7">
    <location>
        <begin position="400"/>
        <end position="517"/>
    </location>
</feature>
<keyword evidence="9" id="KW-1185">Reference proteome</keyword>